<comment type="caution">
    <text evidence="16">The sequence shown here is derived from an EMBL/GenBank/DDBJ whole genome shotgun (WGS) entry which is preliminary data.</text>
</comment>
<dbReference type="GO" id="GO:0016020">
    <property type="term" value="C:membrane"/>
    <property type="evidence" value="ECO:0007669"/>
    <property type="project" value="InterPro"/>
</dbReference>
<evidence type="ECO:0000256" key="7">
    <source>
        <dbReference type="ARBA" id="ARBA00023157"/>
    </source>
</evidence>
<evidence type="ECO:0000256" key="1">
    <source>
        <dbReference type="ARBA" id="ARBA00001913"/>
    </source>
</evidence>
<feature type="active site" description="Proton donor" evidence="10">
    <location>
        <position position="493"/>
    </location>
</feature>
<keyword evidence="5 13" id="KW-0378">Hydrolase</keyword>
<dbReference type="STRING" id="1658172.A0A1B7NQH0"/>
<keyword evidence="13" id="KW-0326">Glycosidase</keyword>
<keyword evidence="15" id="KW-1133">Transmembrane helix</keyword>
<dbReference type="EMBL" id="LGUA01001274">
    <property type="protein sequence ID" value="OAX78850.1"/>
    <property type="molecule type" value="Genomic_DNA"/>
</dbReference>
<evidence type="ECO:0000256" key="15">
    <source>
        <dbReference type="SAM" id="Phobius"/>
    </source>
</evidence>
<name>A0A1B7NQH0_9EURO</name>
<proteinExistence type="inferred from homology"/>
<keyword evidence="7 12" id="KW-1015">Disulfide bond</keyword>
<dbReference type="OrthoDB" id="8118055at2759"/>
<dbReference type="InterPro" id="IPR050749">
    <property type="entry name" value="Glycosyl_Hydrolase_47"/>
</dbReference>
<feature type="compositionally biased region" description="Basic and acidic residues" evidence="14">
    <location>
        <begin position="615"/>
        <end position="629"/>
    </location>
</feature>
<organism evidence="16 17">
    <name type="scientific">Emergomyces africanus</name>
    <dbReference type="NCBI Taxonomy" id="1955775"/>
    <lineage>
        <taxon>Eukaryota</taxon>
        <taxon>Fungi</taxon>
        <taxon>Dikarya</taxon>
        <taxon>Ascomycota</taxon>
        <taxon>Pezizomycotina</taxon>
        <taxon>Eurotiomycetes</taxon>
        <taxon>Eurotiomycetidae</taxon>
        <taxon>Onygenales</taxon>
        <taxon>Ajellomycetaceae</taxon>
        <taxon>Emergomyces</taxon>
    </lineage>
</organism>
<comment type="cofactor">
    <cofactor evidence="1 11">
        <name>Ca(2+)</name>
        <dbReference type="ChEBI" id="CHEBI:29108"/>
    </cofactor>
</comment>
<evidence type="ECO:0000256" key="10">
    <source>
        <dbReference type="PIRSR" id="PIRSR601382-1"/>
    </source>
</evidence>
<evidence type="ECO:0000256" key="12">
    <source>
        <dbReference type="PIRSR" id="PIRSR601382-3"/>
    </source>
</evidence>
<evidence type="ECO:0000313" key="16">
    <source>
        <dbReference type="EMBL" id="OAX78850.1"/>
    </source>
</evidence>
<dbReference type="Proteomes" id="UP000091918">
    <property type="component" value="Unassembled WGS sequence"/>
</dbReference>
<evidence type="ECO:0000256" key="11">
    <source>
        <dbReference type="PIRSR" id="PIRSR601382-2"/>
    </source>
</evidence>
<evidence type="ECO:0000256" key="9">
    <source>
        <dbReference type="ARBA" id="ARBA00048605"/>
    </source>
</evidence>
<dbReference type="SUPFAM" id="SSF48225">
    <property type="entry name" value="Seven-hairpin glycosidases"/>
    <property type="match status" value="1"/>
</dbReference>
<evidence type="ECO:0000256" key="13">
    <source>
        <dbReference type="RuleBase" id="RU361193"/>
    </source>
</evidence>
<dbReference type="InterPro" id="IPR036026">
    <property type="entry name" value="Seven-hairpin_glycosidases"/>
</dbReference>
<dbReference type="GO" id="GO:0005975">
    <property type="term" value="P:carbohydrate metabolic process"/>
    <property type="evidence" value="ECO:0007669"/>
    <property type="project" value="InterPro"/>
</dbReference>
<keyword evidence="15" id="KW-0472">Membrane</keyword>
<dbReference type="Gene3D" id="1.50.10.10">
    <property type="match status" value="1"/>
</dbReference>
<dbReference type="InterPro" id="IPR012341">
    <property type="entry name" value="6hp_glycosidase-like_sf"/>
</dbReference>
<keyword evidence="4 11" id="KW-0479">Metal-binding</keyword>
<feature type="active site" evidence="10">
    <location>
        <position position="369"/>
    </location>
</feature>
<feature type="active site" description="Proton donor" evidence="10">
    <location>
        <position position="220"/>
    </location>
</feature>
<gene>
    <name evidence="16" type="ORF">ACJ72_06837</name>
</gene>
<comment type="pathway">
    <text evidence="2">Protein modification; protein glycosylation.</text>
</comment>
<dbReference type="GO" id="GO:0004571">
    <property type="term" value="F:mannosyl-oligosaccharide 1,2-alpha-mannosidase activity"/>
    <property type="evidence" value="ECO:0007669"/>
    <property type="project" value="UniProtKB-EC"/>
</dbReference>
<keyword evidence="15" id="KW-0812">Transmembrane</keyword>
<feature type="transmembrane region" description="Helical" evidence="15">
    <location>
        <begin position="70"/>
        <end position="87"/>
    </location>
</feature>
<evidence type="ECO:0000256" key="5">
    <source>
        <dbReference type="ARBA" id="ARBA00022801"/>
    </source>
</evidence>
<reference evidence="16 17" key="1">
    <citation type="submission" date="2015-07" db="EMBL/GenBank/DDBJ databases">
        <title>Emmonsia species relationships and genome sequence.</title>
        <authorList>
            <person name="Cuomo C.A."/>
            <person name="Schwartz I.S."/>
            <person name="Kenyon C."/>
            <person name="de Hoog G.S."/>
            <person name="Govender N.P."/>
            <person name="Botha A."/>
            <person name="Moreno L."/>
            <person name="de Vries M."/>
            <person name="Munoz J.F."/>
            <person name="Stielow J.B."/>
        </authorList>
    </citation>
    <scope>NUCLEOTIDE SEQUENCE [LARGE SCALE GENOMIC DNA]</scope>
    <source>
        <strain evidence="16 17">CBS 136260</strain>
    </source>
</reference>
<dbReference type="PANTHER" id="PTHR11742">
    <property type="entry name" value="MANNOSYL-OLIGOSACCHARIDE ALPHA-1,2-MANNOSIDASE-RELATED"/>
    <property type="match status" value="1"/>
</dbReference>
<dbReference type="PRINTS" id="PR00747">
    <property type="entry name" value="GLYHDRLASE47"/>
</dbReference>
<dbReference type="UniPathway" id="UPA00378"/>
<evidence type="ECO:0000256" key="14">
    <source>
        <dbReference type="SAM" id="MobiDB-lite"/>
    </source>
</evidence>
<dbReference type="GO" id="GO:0036503">
    <property type="term" value="P:ERAD pathway"/>
    <property type="evidence" value="ECO:0007669"/>
    <property type="project" value="UniProtKB-ARBA"/>
</dbReference>
<dbReference type="InterPro" id="IPR001382">
    <property type="entry name" value="Glyco_hydro_47"/>
</dbReference>
<feature type="region of interest" description="Disordered" evidence="14">
    <location>
        <begin position="601"/>
        <end position="629"/>
    </location>
</feature>
<dbReference type="EC" id="3.2.1.-" evidence="13"/>
<dbReference type="GO" id="GO:0005783">
    <property type="term" value="C:endoplasmic reticulum"/>
    <property type="evidence" value="ECO:0007669"/>
    <property type="project" value="TreeGrafter"/>
</dbReference>
<keyword evidence="17" id="KW-1185">Reference proteome</keyword>
<comment type="catalytic activity">
    <reaction evidence="9">
        <text>N(4)-(alpha-D-Man-(1-&gt;2)-alpha-D-Man-(1-&gt;2)-alpha-D-Man-(1-&gt;3)-[alpha-D-Man-(1-&gt;2)-alpha-D-Man-(1-&gt;3)-[alpha-D-Man-(1-&gt;2)-alpha-D-Man-(1-&gt;6)]-alpha-D-Man-(1-&gt;6)]-beta-D-Man-(1-&gt;4)-beta-D-GlcNAc-(1-&gt;4)-beta-D-GlcNAc)-L-asparaginyl-[protein] (N-glucan mannose isomer 9A1,2,3B1,2,3) + 4 H2O = N(4)-(alpha-D-Man-(1-&gt;3)-[alpha-D-Man-(1-&gt;3)-[alpha-D-Man-(1-&gt;6)]-alpha-D-Man-(1-&gt;6)]-beta-D-Man-(1-&gt;4)-beta-D-GlcNAc-(1-&gt;4)-beta-D-GlcNAc)-L-asparaginyl-[protein] (N-glucan mannose isomer 5A1,2) + 4 beta-D-mannose</text>
        <dbReference type="Rhea" id="RHEA:56008"/>
        <dbReference type="Rhea" id="RHEA-COMP:14356"/>
        <dbReference type="Rhea" id="RHEA-COMP:14367"/>
        <dbReference type="ChEBI" id="CHEBI:15377"/>
        <dbReference type="ChEBI" id="CHEBI:28563"/>
        <dbReference type="ChEBI" id="CHEBI:59087"/>
        <dbReference type="ChEBI" id="CHEBI:139493"/>
        <dbReference type="EC" id="3.2.1.113"/>
    </reaction>
</comment>
<evidence type="ECO:0000256" key="4">
    <source>
        <dbReference type="ARBA" id="ARBA00022723"/>
    </source>
</evidence>
<protein>
    <recommendedName>
        <fullName evidence="13">alpha-1,2-Mannosidase</fullName>
        <ecNumber evidence="13">3.2.1.-</ecNumber>
    </recommendedName>
</protein>
<evidence type="ECO:0000256" key="3">
    <source>
        <dbReference type="ARBA" id="ARBA00007658"/>
    </source>
</evidence>
<feature type="disulfide bond" evidence="12">
    <location>
        <begin position="436"/>
        <end position="479"/>
    </location>
</feature>
<dbReference type="Pfam" id="PF01532">
    <property type="entry name" value="Glyco_hydro_47"/>
    <property type="match status" value="1"/>
</dbReference>
<comment type="similarity">
    <text evidence="3 13">Belongs to the glycosyl hydrolase 47 family.</text>
</comment>
<keyword evidence="6 11" id="KW-0106">Calcium</keyword>
<dbReference type="PANTHER" id="PTHR11742:SF55">
    <property type="entry name" value="ENDOPLASMIC RETICULUM MANNOSYL-OLIGOSACCHARIDE 1,2-ALPHA-MANNOSIDASE"/>
    <property type="match status" value="1"/>
</dbReference>
<comment type="catalytic activity">
    <reaction evidence="8">
        <text>N(4)-(alpha-D-Man-(1-&gt;2)-alpha-D-Man-(1-&gt;2)-alpha-D-Man-(1-&gt;3)-[alpha-D-Man-(1-&gt;3)-[alpha-D-Man-(1-&gt;2)-alpha-D-Man-(1-&gt;6)]-alpha-D-Man-(1-&gt;6)]-beta-D-Man-(1-&gt;4)-beta-D-GlcNAc-(1-&gt;4)-beta-D-GlcNAc)-L-asparaginyl-[protein] (N-glucan mannose isomer 8A1,2,3B1,3) + 3 H2O = N(4)-(alpha-D-Man-(1-&gt;3)-[alpha-D-Man-(1-&gt;3)-[alpha-D-Man-(1-&gt;6)]-alpha-D-Man-(1-&gt;6)]-beta-D-Man-(1-&gt;4)-beta-D-GlcNAc-(1-&gt;4)-beta-D-GlcNAc)-L-asparaginyl-[protein] (N-glucan mannose isomer 5A1,2) + 3 beta-D-mannose</text>
        <dbReference type="Rhea" id="RHEA:56028"/>
        <dbReference type="Rhea" id="RHEA-COMP:14358"/>
        <dbReference type="Rhea" id="RHEA-COMP:14367"/>
        <dbReference type="ChEBI" id="CHEBI:15377"/>
        <dbReference type="ChEBI" id="CHEBI:28563"/>
        <dbReference type="ChEBI" id="CHEBI:59087"/>
        <dbReference type="ChEBI" id="CHEBI:60628"/>
        <dbReference type="EC" id="3.2.1.113"/>
    </reaction>
</comment>
<evidence type="ECO:0000256" key="2">
    <source>
        <dbReference type="ARBA" id="ARBA00004922"/>
    </source>
</evidence>
<evidence type="ECO:0000256" key="6">
    <source>
        <dbReference type="ARBA" id="ARBA00022837"/>
    </source>
</evidence>
<sequence>MAFQLPRNVPSFSSSQRQYEDGYWRATRANIGNHDFSFSSFVNPGRSDLPMYKDKPYFAPRRANRRRRRIGWIVAGLVFVGLVWLFVHKTAPGKMVRLQSGKQGGNLWKWMRAAEKEKEMGDGDGDGKRKVVDWAARRERVRDAFIVSWDDYSEHAWGHDIYRPLSKKGEDMIKGGLGWIIVDSLDTMMIMNLTSRVQHARKWIQTSLHYDQDHPVNTFETTIRMLGGLLSAHYLSTTYPDLAPLADDDEGTPGEDLYIEKATALADRLLGAFESPSGIPYASINLNTSAGVKSHTDNGASSTAEATTLQLEFKYLAKLTGETNYWEKVEKVMEVVEGNGREDGLVPIFIEPDTGKFMGQNIRLGSRGDSYYEYLIKQYLQTSREEPIYLDMWNEALMGIRKHLITYTKHASLMVLGERPYGLRHELVPKMDHLVCFMPGTIALGATGGLPISKARKSPGWGHKQEEEILLAKELMKTCWATYLATATGLAPEITYFKIDKPPRMMKDVFPDISKNPGAAKSAAADLHLTSKPLYPLTDANSAWRKDITIQSSDKHNLQRPETIESLMYMYRILEDDTYRHWGWQMFKNFVNHTSVSEEDKEDSTIHGDYNNNNDDNKNNKNDDQDTKNKVPASHIRAFTSLDNADVIPAVQRDNMESFWMAETLKYFYLLFSEREFLPLEGTVFNTEAHVFPRFQMGELFKTGWKRKYGKGN</sequence>
<evidence type="ECO:0000256" key="8">
    <source>
        <dbReference type="ARBA" id="ARBA00047669"/>
    </source>
</evidence>
<feature type="active site" evidence="10">
    <location>
        <position position="562"/>
    </location>
</feature>
<evidence type="ECO:0000313" key="17">
    <source>
        <dbReference type="Proteomes" id="UP000091918"/>
    </source>
</evidence>
<accession>A0A1B7NQH0</accession>
<dbReference type="AlphaFoldDB" id="A0A1B7NQH0"/>
<dbReference type="GO" id="GO:0005509">
    <property type="term" value="F:calcium ion binding"/>
    <property type="evidence" value="ECO:0007669"/>
    <property type="project" value="InterPro"/>
</dbReference>
<feature type="binding site" evidence="11">
    <location>
        <position position="687"/>
    </location>
    <ligand>
        <name>Ca(2+)</name>
        <dbReference type="ChEBI" id="CHEBI:29108"/>
    </ligand>
</feature>